<dbReference type="Pfam" id="PF13563">
    <property type="entry name" value="2_5_RNA_ligase2"/>
    <property type="match status" value="1"/>
</dbReference>
<comment type="subcellular location">
    <subcellularLocation>
        <location evidence="1">Nucleus</location>
    </subcellularLocation>
</comment>
<dbReference type="Pfam" id="PF04928">
    <property type="entry name" value="PAP_central"/>
    <property type="match status" value="1"/>
</dbReference>
<dbReference type="InterPro" id="IPR005135">
    <property type="entry name" value="Endo/exonuclease/phosphatase"/>
</dbReference>
<dbReference type="GO" id="GO:0006397">
    <property type="term" value="P:mRNA processing"/>
    <property type="evidence" value="ECO:0007669"/>
    <property type="project" value="UniProtKB-KW"/>
</dbReference>
<dbReference type="STRING" id="985895.E5A3R8"/>
<dbReference type="OMA" id="THGPPDQ"/>
<dbReference type="InterPro" id="IPR036691">
    <property type="entry name" value="Endo/exonu/phosph_ase_sf"/>
</dbReference>
<dbReference type="InterPro" id="IPR043519">
    <property type="entry name" value="NT_sf"/>
</dbReference>
<evidence type="ECO:0000259" key="13">
    <source>
        <dbReference type="Pfam" id="PF04928"/>
    </source>
</evidence>
<evidence type="ECO:0000259" key="11">
    <source>
        <dbReference type="Pfam" id="PF03372"/>
    </source>
</evidence>
<evidence type="ECO:0000259" key="10">
    <source>
        <dbReference type="Pfam" id="PF01909"/>
    </source>
</evidence>
<dbReference type="GO" id="GO:1990817">
    <property type="term" value="F:poly(A) RNA polymerase activity"/>
    <property type="evidence" value="ECO:0007669"/>
    <property type="project" value="UniProtKB-EC"/>
</dbReference>
<dbReference type="Pfam" id="PF03372">
    <property type="entry name" value="Exo_endo_phos"/>
    <property type="match status" value="1"/>
</dbReference>
<feature type="domain" description="Polymerase nucleotidyl transferase" evidence="10">
    <location>
        <begin position="654"/>
        <end position="690"/>
    </location>
</feature>
<dbReference type="VEuPathDB" id="FungiDB:LEMA_P096900.1"/>
<dbReference type="SUPFAM" id="SSF55003">
    <property type="entry name" value="PAP/Archaeal CCA-adding enzyme, C-terminal domain"/>
    <property type="match status" value="1"/>
</dbReference>
<evidence type="ECO:0000313" key="14">
    <source>
        <dbReference type="EMBL" id="CBX98281.1"/>
    </source>
</evidence>
<dbReference type="InterPro" id="IPR002934">
    <property type="entry name" value="Polymerase_NTP_transf_dom"/>
</dbReference>
<dbReference type="Gene3D" id="1.10.1410.10">
    <property type="match status" value="1"/>
</dbReference>
<keyword evidence="5" id="KW-0808">Transferase</keyword>
<sequence length="1224" mass="137711">MAFSRDDIIPPMSTSSYDTALCIIPPASQCRHVDGLREVYDKAYGIWPPHINLIYPFVSPENLVQAQQQIQQCLERELEANDATSLELNEVGLFKHQKSSSIFLSEAQDTSTSFLGTLRQLCLESLGQKNARVDFHLTIGQVENEILLLEAFLLAKARLLPSLRFSVGALAILIRECRAGTNASPSMRLWGIVDIPTRVDVWKPQCPEFWIPHHQSASFSAETEQEECDAWSGKEGNAFMHFQSGPTYAYDAGSCNWVICTSFENDIASACKISIASYNIKTDSEYPPERDREPLVASNILSDTALADILVLQEVSDDFLSYFLNDTEVRKRYRFASHGPPDQLDIGPLRSMRNVVILSRWSFRWSSGPFHRKYMSPRHKGALIAQFMDLLASERMDLVVAGVHLTCGLTDGSVAAKHNQLKRLTGYLAENHASSPWIVAGDFDIATSAYTIDPAPKAKSITEQTAVLLSSLESGLNQAGLADAWSIARLEGKLDITMGDSEESYDGEAGATFDPRNNALAADSTNTFENRPQRYDRIFVRSHEALRVGHFNLFGVQSIASDHYGVRATLHITSPSTALTEPFAETARKMKVEHKEAATALSDPISLQSMLYRQDMIPTEKQMEVRQQAFELLKNVVLGTIDKQDHASSGVSLNMVAVGSYALGVWTADSDLDCLCVGSVSSKTFFKLVRQRLARARNRGIKILRKVEAKTGTMLELSVDGISADLHYCPAARIAERWSEFHGLSASDPIFNLPALSLRKLKSYRDFLYIQRTLPSLSAFRTAFRCIKLWAVQRGIYSSKFGYLSGTHITLMLTWICKKLRYQSGSVGPPDMVVSFFSYYANFDWTNELLFDAFFHESRPRYHRSAREPMVILGYHAPHSNIAHTSTTPGLQILMNEFRAAADVLSSPGITWAKFFGDPSSLKDSVQLHLSQMTEHFLATQHSFVTVEMQYWGRTLAKGKGLVGWIESRCLSLVVDIHKMLPELEVRIWPTRFTNDKADLKELKEYHGCYLIGLTRSETSRSSNKKESQLARQSLEKVLDRFLTQLRTDDKNYDSSTSWVDVSLAKPFEVRTLRLDNREWGDHAADIDPDSDDDDDFDDEGAEEDEKPLERTLPQRPKPTAIPVSTSKLRPASDVLNRLRWDPGLDPSDYIIGYEDRFLGAKEANLDKWKTEQTDEEFIPQHRILYFKKKGGDDGKGELVWERATRLDKVFGSGAGPMDRRYNL</sequence>
<dbReference type="GO" id="GO:0005524">
    <property type="term" value="F:ATP binding"/>
    <property type="evidence" value="ECO:0007669"/>
    <property type="project" value="UniProtKB-KW"/>
</dbReference>
<dbReference type="InterPro" id="IPR040459">
    <property type="entry name" value="MJ1316"/>
</dbReference>
<dbReference type="EMBL" id="FP929133">
    <property type="protein sequence ID" value="CBX98281.1"/>
    <property type="molecule type" value="Genomic_DNA"/>
</dbReference>
<feature type="region of interest" description="Disordered" evidence="9">
    <location>
        <begin position="1082"/>
        <end position="1125"/>
    </location>
</feature>
<dbReference type="Proteomes" id="UP000002668">
    <property type="component" value="Genome"/>
</dbReference>
<dbReference type="Gene3D" id="3.60.10.10">
    <property type="entry name" value="Endonuclease/exonuclease/phosphatase"/>
    <property type="match status" value="1"/>
</dbReference>
<keyword evidence="7" id="KW-0067">ATP-binding</keyword>
<evidence type="ECO:0000256" key="2">
    <source>
        <dbReference type="ARBA" id="ARBA00010912"/>
    </source>
</evidence>
<feature type="domain" description="Endonuclease/exonuclease/phosphatase" evidence="11">
    <location>
        <begin position="277"/>
        <end position="563"/>
    </location>
</feature>
<dbReference type="SUPFAM" id="SSF81301">
    <property type="entry name" value="Nucleotidyltransferase"/>
    <property type="match status" value="1"/>
</dbReference>
<evidence type="ECO:0000256" key="6">
    <source>
        <dbReference type="ARBA" id="ARBA00022741"/>
    </source>
</evidence>
<dbReference type="PANTHER" id="PTHR10682:SF23">
    <property type="entry name" value="POLYNUCLEOTIDE ADENYLYLTRANSFERASE"/>
    <property type="match status" value="1"/>
</dbReference>
<evidence type="ECO:0000256" key="8">
    <source>
        <dbReference type="ARBA" id="ARBA00023242"/>
    </source>
</evidence>
<dbReference type="EC" id="2.7.7.19" evidence="3"/>
<dbReference type="AlphaFoldDB" id="E5A3R8"/>
<evidence type="ECO:0000256" key="9">
    <source>
        <dbReference type="SAM" id="MobiDB-lite"/>
    </source>
</evidence>
<name>E5A3R8_LEPMJ</name>
<gene>
    <name evidence="14" type="ORF">LEMA_P096900.1</name>
</gene>
<dbReference type="InParanoid" id="E5A3R8"/>
<dbReference type="GO" id="GO:0005634">
    <property type="term" value="C:nucleus"/>
    <property type="evidence" value="ECO:0007669"/>
    <property type="project" value="UniProtKB-SubCell"/>
</dbReference>
<feature type="domain" description="MJ1316 RNA cyclic group end recognition" evidence="12">
    <location>
        <begin position="1129"/>
        <end position="1203"/>
    </location>
</feature>
<keyword evidence="8" id="KW-0539">Nucleus</keyword>
<evidence type="ECO:0000256" key="1">
    <source>
        <dbReference type="ARBA" id="ARBA00004123"/>
    </source>
</evidence>
<evidence type="ECO:0000256" key="5">
    <source>
        <dbReference type="ARBA" id="ARBA00022679"/>
    </source>
</evidence>
<dbReference type="Gene3D" id="3.30.460.10">
    <property type="entry name" value="Beta Polymerase, domain 2"/>
    <property type="match status" value="1"/>
</dbReference>
<proteinExistence type="inferred from homology"/>
<dbReference type="HOGENOM" id="CLU_004292_0_0_1"/>
<keyword evidence="4" id="KW-0507">mRNA processing</keyword>
<keyword evidence="15" id="KW-1185">Reference proteome</keyword>
<dbReference type="InterPro" id="IPR007012">
    <property type="entry name" value="PolA_pol_cen_dom"/>
</dbReference>
<feature type="compositionally biased region" description="Acidic residues" evidence="9">
    <location>
        <begin position="1087"/>
        <end position="1107"/>
    </location>
</feature>
<dbReference type="InterPro" id="IPR011068">
    <property type="entry name" value="NuclTrfase_I-like_C"/>
</dbReference>
<evidence type="ECO:0000259" key="12">
    <source>
        <dbReference type="Pfam" id="PF04457"/>
    </source>
</evidence>
<keyword evidence="6" id="KW-0547">Nucleotide-binding</keyword>
<dbReference type="GeneID" id="13286569"/>
<dbReference type="Pfam" id="PF01909">
    <property type="entry name" value="NTP_transf_2"/>
    <property type="match status" value="1"/>
</dbReference>
<dbReference type="eggNOG" id="KOG2245">
    <property type="taxonomic scope" value="Eukaryota"/>
</dbReference>
<evidence type="ECO:0000256" key="7">
    <source>
        <dbReference type="ARBA" id="ARBA00022840"/>
    </source>
</evidence>
<dbReference type="PANTHER" id="PTHR10682">
    <property type="entry name" value="POLY A POLYMERASE"/>
    <property type="match status" value="1"/>
</dbReference>
<dbReference type="Gene3D" id="3.90.1140.10">
    <property type="entry name" value="Cyclic phosphodiesterase"/>
    <property type="match status" value="1"/>
</dbReference>
<comment type="similarity">
    <text evidence="2">Belongs to the poly(A) polymerase family.</text>
</comment>
<protein>
    <recommendedName>
        <fullName evidence="3">polynucleotide adenylyltransferase</fullName>
        <ecNumber evidence="3">2.7.7.19</ecNumber>
    </recommendedName>
</protein>
<dbReference type="SUPFAM" id="SSF81631">
    <property type="entry name" value="PAP/OAS1 substrate-binding domain"/>
    <property type="match status" value="1"/>
</dbReference>
<dbReference type="SUPFAM" id="SSF56219">
    <property type="entry name" value="DNase I-like"/>
    <property type="match status" value="1"/>
</dbReference>
<dbReference type="GO" id="GO:0003723">
    <property type="term" value="F:RNA binding"/>
    <property type="evidence" value="ECO:0007669"/>
    <property type="project" value="InterPro"/>
</dbReference>
<evidence type="ECO:0000256" key="3">
    <source>
        <dbReference type="ARBA" id="ARBA00012388"/>
    </source>
</evidence>
<dbReference type="GO" id="GO:0031123">
    <property type="term" value="P:RNA 3'-end processing"/>
    <property type="evidence" value="ECO:0007669"/>
    <property type="project" value="InterPro"/>
</dbReference>
<organism evidence="15">
    <name type="scientific">Leptosphaeria maculans (strain JN3 / isolate v23.1.3 / race Av1-4-5-6-7-8)</name>
    <name type="common">Blackleg fungus</name>
    <name type="synonym">Phoma lingam</name>
    <dbReference type="NCBI Taxonomy" id="985895"/>
    <lineage>
        <taxon>Eukaryota</taxon>
        <taxon>Fungi</taxon>
        <taxon>Dikarya</taxon>
        <taxon>Ascomycota</taxon>
        <taxon>Pezizomycotina</taxon>
        <taxon>Dothideomycetes</taxon>
        <taxon>Pleosporomycetidae</taxon>
        <taxon>Pleosporales</taxon>
        <taxon>Pleosporineae</taxon>
        <taxon>Leptosphaeriaceae</taxon>
        <taxon>Plenodomus</taxon>
        <taxon>Plenodomus lingam/Leptosphaeria maculans species complex</taxon>
    </lineage>
</organism>
<evidence type="ECO:0000256" key="4">
    <source>
        <dbReference type="ARBA" id="ARBA00022664"/>
    </source>
</evidence>
<dbReference type="OrthoDB" id="10263155at2759"/>
<feature type="domain" description="Poly(A) polymerase central" evidence="13">
    <location>
        <begin position="780"/>
        <end position="906"/>
    </location>
</feature>
<evidence type="ECO:0000313" key="15">
    <source>
        <dbReference type="Proteomes" id="UP000002668"/>
    </source>
</evidence>
<dbReference type="Pfam" id="PF04457">
    <property type="entry name" value="MJ1316"/>
    <property type="match status" value="1"/>
</dbReference>
<accession>E5A3R8</accession>
<reference evidence="15" key="1">
    <citation type="journal article" date="2011" name="Nat. Commun.">
        <title>Effector diversification within compartments of the Leptosphaeria maculans genome affected by Repeat-Induced Point mutations.</title>
        <authorList>
            <person name="Rouxel T."/>
            <person name="Grandaubert J."/>
            <person name="Hane J.K."/>
            <person name="Hoede C."/>
            <person name="van de Wouw A.P."/>
            <person name="Couloux A."/>
            <person name="Dominguez V."/>
            <person name="Anthouard V."/>
            <person name="Bally P."/>
            <person name="Bourras S."/>
            <person name="Cozijnsen A.J."/>
            <person name="Ciuffetti L.M."/>
            <person name="Degrave A."/>
            <person name="Dilmaghani A."/>
            <person name="Duret L."/>
            <person name="Fudal I."/>
            <person name="Goodwin S.B."/>
            <person name="Gout L."/>
            <person name="Glaser N."/>
            <person name="Linglin J."/>
            <person name="Kema G.H.J."/>
            <person name="Lapalu N."/>
            <person name="Lawrence C.B."/>
            <person name="May K."/>
            <person name="Meyer M."/>
            <person name="Ollivier B."/>
            <person name="Poulain J."/>
            <person name="Schoch C.L."/>
            <person name="Simon A."/>
            <person name="Spatafora J.W."/>
            <person name="Stachowiak A."/>
            <person name="Turgeon B.G."/>
            <person name="Tyler B.M."/>
            <person name="Vincent D."/>
            <person name="Weissenbach J."/>
            <person name="Amselem J."/>
            <person name="Quesneville H."/>
            <person name="Oliver R.P."/>
            <person name="Wincker P."/>
            <person name="Balesdent M.-H."/>
            <person name="Howlett B.J."/>
        </authorList>
    </citation>
    <scope>NUCLEOTIDE SEQUENCE [LARGE SCALE GENOMIC DNA]</scope>
    <source>
        <strain evidence="15">JN3 / isolate v23.1.3 / race Av1-4-5-6-7-8</strain>
    </source>
</reference>